<keyword evidence="1" id="KW-0472">Membrane</keyword>
<comment type="caution">
    <text evidence="2">The sequence shown here is derived from an EMBL/GenBank/DDBJ whole genome shotgun (WGS) entry which is preliminary data.</text>
</comment>
<sequence>MDRRASRLNRTGLTLLGLVLLVAGGTGLALGLGAFGGGRSSQPVLSDRTRQFASDHGWYWPVVAAVAFVLALLGLLWLLRQGRSHRIRGLSMEPDDDAGTTHLSSRAVSDALENEIEEYPGVGRARARVMGSDKRPKLLLNVAYGERADLAGLRSRIAGDAVPRMCGALERDSLPAIVKLRLVPTKETRTVA</sequence>
<feature type="transmembrane region" description="Helical" evidence="1">
    <location>
        <begin position="12"/>
        <end position="38"/>
    </location>
</feature>
<keyword evidence="3" id="KW-1185">Reference proteome</keyword>
<keyword evidence="1" id="KW-0812">Transmembrane</keyword>
<organism evidence="2 3">
    <name type="scientific">Actinomadura yumaensis</name>
    <dbReference type="NCBI Taxonomy" id="111807"/>
    <lineage>
        <taxon>Bacteria</taxon>
        <taxon>Bacillati</taxon>
        <taxon>Actinomycetota</taxon>
        <taxon>Actinomycetes</taxon>
        <taxon>Streptosporangiales</taxon>
        <taxon>Thermomonosporaceae</taxon>
        <taxon>Actinomadura</taxon>
    </lineage>
</organism>
<feature type="transmembrane region" description="Helical" evidence="1">
    <location>
        <begin position="58"/>
        <end position="79"/>
    </location>
</feature>
<gene>
    <name evidence="2" type="ORF">ACFQKB_23510</name>
</gene>
<keyword evidence="1" id="KW-1133">Transmembrane helix</keyword>
<dbReference type="RefSeq" id="WP_160822280.1">
    <property type="nucleotide sequence ID" value="NZ_JBHSXS010000014.1"/>
</dbReference>
<dbReference type="Proteomes" id="UP001596380">
    <property type="component" value="Unassembled WGS sequence"/>
</dbReference>
<evidence type="ECO:0000313" key="3">
    <source>
        <dbReference type="Proteomes" id="UP001596380"/>
    </source>
</evidence>
<proteinExistence type="predicted"/>
<evidence type="ECO:0000313" key="2">
    <source>
        <dbReference type="EMBL" id="MFC6882744.1"/>
    </source>
</evidence>
<evidence type="ECO:0000256" key="1">
    <source>
        <dbReference type="SAM" id="Phobius"/>
    </source>
</evidence>
<reference evidence="3" key="1">
    <citation type="journal article" date="2019" name="Int. J. Syst. Evol. Microbiol.">
        <title>The Global Catalogue of Microorganisms (GCM) 10K type strain sequencing project: providing services to taxonomists for standard genome sequencing and annotation.</title>
        <authorList>
            <consortium name="The Broad Institute Genomics Platform"/>
            <consortium name="The Broad Institute Genome Sequencing Center for Infectious Disease"/>
            <person name="Wu L."/>
            <person name="Ma J."/>
        </authorList>
    </citation>
    <scope>NUCLEOTIDE SEQUENCE [LARGE SCALE GENOMIC DNA]</scope>
    <source>
        <strain evidence="3">JCM 3369</strain>
    </source>
</reference>
<accession>A0ABW2CPW2</accession>
<dbReference type="EMBL" id="JBHSXS010000014">
    <property type="protein sequence ID" value="MFC6882744.1"/>
    <property type="molecule type" value="Genomic_DNA"/>
</dbReference>
<protein>
    <submittedName>
        <fullName evidence="2">Alkaline shock response membrane anchor protein AmaP</fullName>
    </submittedName>
</protein>
<name>A0ABW2CPW2_9ACTN</name>